<dbReference type="EMBL" id="SNRY01002563">
    <property type="protein sequence ID" value="KAA6324484.1"/>
    <property type="molecule type" value="Genomic_DNA"/>
</dbReference>
<dbReference type="AlphaFoldDB" id="A0A5J4QTP8"/>
<dbReference type="InterPro" id="IPR036866">
    <property type="entry name" value="RibonucZ/Hydroxyglut_hydro"/>
</dbReference>
<dbReference type="InterPro" id="IPR001279">
    <property type="entry name" value="Metallo-B-lactamas"/>
</dbReference>
<evidence type="ECO:0000313" key="2">
    <source>
        <dbReference type="EMBL" id="KAA6324484.1"/>
    </source>
</evidence>
<dbReference type="SUPFAM" id="SSF56281">
    <property type="entry name" value="Metallo-hydrolase/oxidoreductase"/>
    <property type="match status" value="1"/>
</dbReference>
<dbReference type="GO" id="GO:0042781">
    <property type="term" value="F:3'-tRNA processing endoribonuclease activity"/>
    <property type="evidence" value="ECO:0007669"/>
    <property type="project" value="UniProtKB-EC"/>
</dbReference>
<reference evidence="2" key="1">
    <citation type="submission" date="2019-03" db="EMBL/GenBank/DDBJ databases">
        <title>Single cell metagenomics reveals metabolic interactions within the superorganism composed of flagellate Streblomastix strix and complex community of Bacteroidetes bacteria on its surface.</title>
        <authorList>
            <person name="Treitli S.C."/>
            <person name="Kolisko M."/>
            <person name="Husnik F."/>
            <person name="Keeling P."/>
            <person name="Hampl V."/>
        </authorList>
    </citation>
    <scope>NUCLEOTIDE SEQUENCE</scope>
    <source>
        <strain evidence="2">STM</strain>
    </source>
</reference>
<name>A0A5J4QTP8_9ZZZZ</name>
<sequence length="254" mass="28839">MKIKILGSGTSTGVPEVGCKCEVCTSCNPKDRRSRASILVQTDDANILIDCSPDFREQMLRHASFGKIDGVLITHEHYDHVGGLDDLRPFNRFGHIRIYAESYTANRIRMRVPYCFVEDKYPGIPHISLEEIDVCRPFFINRTEIIPCRVMHGELPILGYRIGNMAYITDMLTLPDESYDKLKGLDVLFLNALRVKPHFSHQTISQALETTKRIAAKETYFIHLSHHAGLHAELEKSLPKHVHPAYDGLVVDGR</sequence>
<dbReference type="CDD" id="cd16279">
    <property type="entry name" value="metallo-hydrolase-like_MBL-fold"/>
    <property type="match status" value="1"/>
</dbReference>
<protein>
    <submittedName>
        <fullName evidence="2">Ribonuclease BN</fullName>
        <ecNumber evidence="2">3.1.26.11</ecNumber>
    </submittedName>
</protein>
<keyword evidence="2" id="KW-0378">Hydrolase</keyword>
<dbReference type="EC" id="3.1.26.11" evidence="2"/>
<evidence type="ECO:0000259" key="1">
    <source>
        <dbReference type="SMART" id="SM00849"/>
    </source>
</evidence>
<accession>A0A5J4QTP8</accession>
<dbReference type="PANTHER" id="PTHR42663:SF6">
    <property type="entry name" value="HYDROLASE C777.06C-RELATED"/>
    <property type="match status" value="1"/>
</dbReference>
<dbReference type="NCBIfam" id="NF002553">
    <property type="entry name" value="PRK02113.1"/>
    <property type="match status" value="1"/>
</dbReference>
<dbReference type="PANTHER" id="PTHR42663">
    <property type="entry name" value="HYDROLASE C777.06C-RELATED-RELATED"/>
    <property type="match status" value="1"/>
</dbReference>
<feature type="domain" description="Metallo-beta-lactamase" evidence="1">
    <location>
        <begin position="34"/>
        <end position="226"/>
    </location>
</feature>
<gene>
    <name evidence="2" type="ORF">EZS27_026196</name>
</gene>
<dbReference type="SMART" id="SM00849">
    <property type="entry name" value="Lactamase_B"/>
    <property type="match status" value="1"/>
</dbReference>
<comment type="caution">
    <text evidence="2">The sequence shown here is derived from an EMBL/GenBank/DDBJ whole genome shotgun (WGS) entry which is preliminary data.</text>
</comment>
<dbReference type="Gene3D" id="3.60.15.10">
    <property type="entry name" value="Ribonuclease Z/Hydroxyacylglutathione hydrolase-like"/>
    <property type="match status" value="1"/>
</dbReference>
<proteinExistence type="predicted"/>
<organism evidence="2">
    <name type="scientific">termite gut metagenome</name>
    <dbReference type="NCBI Taxonomy" id="433724"/>
    <lineage>
        <taxon>unclassified sequences</taxon>
        <taxon>metagenomes</taxon>
        <taxon>organismal metagenomes</taxon>
    </lineage>
</organism>
<dbReference type="Pfam" id="PF12706">
    <property type="entry name" value="Lactamase_B_2"/>
    <property type="match status" value="1"/>
</dbReference>